<dbReference type="OMA" id="YEICLAF"/>
<protein>
    <recommendedName>
        <fullName evidence="4">Transmembrane protein</fullName>
    </recommendedName>
</protein>
<accession>A0A8S1PGU0</accession>
<gene>
    <name evidence="2" type="ORF">PPRIM_AZ9-3.1.T1160073</name>
</gene>
<keyword evidence="3" id="KW-1185">Reference proteome</keyword>
<evidence type="ECO:0008006" key="4">
    <source>
        <dbReference type="Google" id="ProtNLM"/>
    </source>
</evidence>
<proteinExistence type="predicted"/>
<comment type="caution">
    <text evidence="2">The sequence shown here is derived from an EMBL/GenBank/DDBJ whole genome shotgun (WGS) entry which is preliminary data.</text>
</comment>
<dbReference type="EMBL" id="CAJJDM010000119">
    <property type="protein sequence ID" value="CAD8101668.1"/>
    <property type="molecule type" value="Genomic_DNA"/>
</dbReference>
<keyword evidence="1" id="KW-1133">Transmembrane helix</keyword>
<keyword evidence="1" id="KW-0812">Transmembrane</keyword>
<organism evidence="2 3">
    <name type="scientific">Paramecium primaurelia</name>
    <dbReference type="NCBI Taxonomy" id="5886"/>
    <lineage>
        <taxon>Eukaryota</taxon>
        <taxon>Sar</taxon>
        <taxon>Alveolata</taxon>
        <taxon>Ciliophora</taxon>
        <taxon>Intramacronucleata</taxon>
        <taxon>Oligohymenophorea</taxon>
        <taxon>Peniculida</taxon>
        <taxon>Parameciidae</taxon>
        <taxon>Paramecium</taxon>
    </lineage>
</organism>
<feature type="transmembrane region" description="Helical" evidence="1">
    <location>
        <begin position="145"/>
        <end position="166"/>
    </location>
</feature>
<sequence length="171" mass="20419">MNFNSNHQKFSKNQIHHFSRLVQILEKKAVMINFDYIRTYSMIKKRISSIDSSDIQQLNQLQQNQHSQQSFRRSSQLMTPKGSMLQAIQELKIKNITEQINQQQYETSNTKQGFRKIIELERRARNIKANLKDNKILLKSNEEKFYEICLAVVLIFFIFTFTYTIIHELKN</sequence>
<dbReference type="AlphaFoldDB" id="A0A8S1PGU0"/>
<evidence type="ECO:0000313" key="2">
    <source>
        <dbReference type="EMBL" id="CAD8101668.1"/>
    </source>
</evidence>
<evidence type="ECO:0000256" key="1">
    <source>
        <dbReference type="SAM" id="Phobius"/>
    </source>
</evidence>
<evidence type="ECO:0000313" key="3">
    <source>
        <dbReference type="Proteomes" id="UP000688137"/>
    </source>
</evidence>
<name>A0A8S1PGU0_PARPR</name>
<reference evidence="2" key="1">
    <citation type="submission" date="2021-01" db="EMBL/GenBank/DDBJ databases">
        <authorList>
            <consortium name="Genoscope - CEA"/>
            <person name="William W."/>
        </authorList>
    </citation>
    <scope>NUCLEOTIDE SEQUENCE</scope>
</reference>
<dbReference type="Proteomes" id="UP000688137">
    <property type="component" value="Unassembled WGS sequence"/>
</dbReference>
<keyword evidence="1" id="KW-0472">Membrane</keyword>